<comment type="caution">
    <text evidence="1">The sequence shown here is derived from an EMBL/GenBank/DDBJ whole genome shotgun (WGS) entry which is preliminary data.</text>
</comment>
<evidence type="ECO:0000313" key="2">
    <source>
        <dbReference type="Proteomes" id="UP001596024"/>
    </source>
</evidence>
<protein>
    <submittedName>
        <fullName evidence="1">Uncharacterized protein</fullName>
    </submittedName>
</protein>
<organism evidence="1 2">
    <name type="scientific">Glycocaulis abyssi</name>
    <dbReference type="NCBI Taxonomy" id="1433403"/>
    <lineage>
        <taxon>Bacteria</taxon>
        <taxon>Pseudomonadati</taxon>
        <taxon>Pseudomonadota</taxon>
        <taxon>Alphaproteobacteria</taxon>
        <taxon>Maricaulales</taxon>
        <taxon>Maricaulaceae</taxon>
        <taxon>Glycocaulis</taxon>
    </lineage>
</organism>
<dbReference type="RefSeq" id="WP_371392917.1">
    <property type="nucleotide sequence ID" value="NZ_CP163421.1"/>
</dbReference>
<gene>
    <name evidence="1" type="ORF">ACFPB0_12195</name>
</gene>
<name>A0ABV9NEZ2_9PROT</name>
<reference evidence="2" key="1">
    <citation type="journal article" date="2019" name="Int. J. Syst. Evol. Microbiol.">
        <title>The Global Catalogue of Microorganisms (GCM) 10K type strain sequencing project: providing services to taxonomists for standard genome sequencing and annotation.</title>
        <authorList>
            <consortium name="The Broad Institute Genomics Platform"/>
            <consortium name="The Broad Institute Genome Sequencing Center for Infectious Disease"/>
            <person name="Wu L."/>
            <person name="Ma J."/>
        </authorList>
    </citation>
    <scope>NUCLEOTIDE SEQUENCE [LARGE SCALE GENOMIC DNA]</scope>
    <source>
        <strain evidence="2">CCUG 62981</strain>
    </source>
</reference>
<keyword evidence="2" id="KW-1185">Reference proteome</keyword>
<sequence>MRVIIAAILAGGLSLAALWGADKYLGIGGAAPAPQEADDAADAADDAVDEDENGFITEDYEDVTDEPVEEFFEEEAAPDEELAGRFINTAETDYHGYYMPSGLIQTGDWVLRHIHIGHASQFEAFEESGQDSDLVPVWIEFMHVDSEILTTEEGFEYPSESRRVRAERFHIDEANFEFDASHDEIGDVYVYGTLDPDQIQGPVEGSTGFPALTGGMELNGERLRNVSFDHWYGH</sequence>
<proteinExistence type="predicted"/>
<dbReference type="EMBL" id="JBHSGQ010000006">
    <property type="protein sequence ID" value="MFC4726054.1"/>
    <property type="molecule type" value="Genomic_DNA"/>
</dbReference>
<accession>A0ABV9NEZ2</accession>
<evidence type="ECO:0000313" key="1">
    <source>
        <dbReference type="EMBL" id="MFC4726054.1"/>
    </source>
</evidence>
<dbReference type="Proteomes" id="UP001596024">
    <property type="component" value="Unassembled WGS sequence"/>
</dbReference>